<dbReference type="EMBL" id="JABXYM010000002">
    <property type="protein sequence ID" value="MCR6098690.1"/>
    <property type="molecule type" value="Genomic_DNA"/>
</dbReference>
<dbReference type="CDD" id="cd03442">
    <property type="entry name" value="BFIT_BACH"/>
    <property type="match status" value="1"/>
</dbReference>
<comment type="caution">
    <text evidence="5">The sequence shown here is derived from an EMBL/GenBank/DDBJ whole genome shotgun (WGS) entry which is preliminary data.</text>
</comment>
<gene>
    <name evidence="5" type="ORF">HXA33_19460</name>
</gene>
<keyword evidence="2 3" id="KW-0378">Hydrolase</keyword>
<dbReference type="RefSeq" id="WP_078578816.1">
    <property type="nucleotide sequence ID" value="NZ_JABXYM010000002.1"/>
</dbReference>
<reference evidence="5" key="1">
    <citation type="submission" date="2020-06" db="EMBL/GenBank/DDBJ databases">
        <title>Insight into the genomes of haloalkaliphilic bacilli from Kenyan soda lakes.</title>
        <authorList>
            <person name="Mwirichia R."/>
            <person name="Villamizar G.C."/>
            <person name="Poehlein A."/>
            <person name="Mugweru J."/>
            <person name="Kipnyargis A."/>
            <person name="Kiplimo D."/>
            <person name="Orwa P."/>
            <person name="Daniel R."/>
        </authorList>
    </citation>
    <scope>NUCLEOTIDE SEQUENCE</scope>
    <source>
        <strain evidence="5">B1096_S55</strain>
    </source>
</reference>
<protein>
    <submittedName>
        <fullName evidence="5">Acyl-CoA thioesterase</fullName>
    </submittedName>
</protein>
<comment type="similarity">
    <text evidence="1">Belongs to the acyl coenzyme A hydrolase family.</text>
</comment>
<dbReference type="Proteomes" id="UP001057753">
    <property type="component" value="Unassembled WGS sequence"/>
</dbReference>
<sequence>MKEKACRDSKVIKTGRVFPQDTNNHNTLFGGKLMRDIDDVASISAARHSRTECVTASTDSVDFLSPIRPTDSVCLESHVTWTGTSSMEVFVKVVAEDLLTGKRTLAATSFLTFVALNNKGTPAKVPKVVPETKEEIYLNETAPARIQRRKERRKQSKELATILSELKPWDTHPIS</sequence>
<dbReference type="GO" id="GO:0006637">
    <property type="term" value="P:acyl-CoA metabolic process"/>
    <property type="evidence" value="ECO:0007669"/>
    <property type="project" value="TreeGrafter"/>
</dbReference>
<evidence type="ECO:0000259" key="4">
    <source>
        <dbReference type="PROSITE" id="PS51770"/>
    </source>
</evidence>
<dbReference type="Gene3D" id="3.10.129.10">
    <property type="entry name" value="Hotdog Thioesterase"/>
    <property type="match status" value="1"/>
</dbReference>
<dbReference type="SUPFAM" id="SSF54637">
    <property type="entry name" value="Thioesterase/thiol ester dehydrase-isomerase"/>
    <property type="match status" value="1"/>
</dbReference>
<organism evidence="5 6">
    <name type="scientific">Salipaludibacillus agaradhaerens</name>
    <name type="common">Bacillus agaradhaerens</name>
    <dbReference type="NCBI Taxonomy" id="76935"/>
    <lineage>
        <taxon>Bacteria</taxon>
        <taxon>Bacillati</taxon>
        <taxon>Bacillota</taxon>
        <taxon>Bacilli</taxon>
        <taxon>Bacillales</taxon>
        <taxon>Bacillaceae</taxon>
    </lineage>
</organism>
<evidence type="ECO:0000313" key="5">
    <source>
        <dbReference type="EMBL" id="MCR6098690.1"/>
    </source>
</evidence>
<dbReference type="AlphaFoldDB" id="A0A9Q4B5V3"/>
<dbReference type="InterPro" id="IPR033120">
    <property type="entry name" value="HOTDOG_ACOT"/>
</dbReference>
<dbReference type="InterPro" id="IPR029069">
    <property type="entry name" value="HotDog_dom_sf"/>
</dbReference>
<evidence type="ECO:0000313" key="6">
    <source>
        <dbReference type="Proteomes" id="UP001057753"/>
    </source>
</evidence>
<keyword evidence="6" id="KW-1185">Reference proteome</keyword>
<dbReference type="GO" id="GO:0005829">
    <property type="term" value="C:cytosol"/>
    <property type="evidence" value="ECO:0007669"/>
    <property type="project" value="TreeGrafter"/>
</dbReference>
<accession>A0A9Q4B5V3</accession>
<dbReference type="GO" id="GO:0052816">
    <property type="term" value="F:long-chain fatty acyl-CoA hydrolase activity"/>
    <property type="evidence" value="ECO:0007669"/>
    <property type="project" value="TreeGrafter"/>
</dbReference>
<dbReference type="PANTHER" id="PTHR11049:SF24">
    <property type="entry name" value="CYTOSOLIC ACYL COENZYME A THIOESTER HYDROLASE"/>
    <property type="match status" value="1"/>
</dbReference>
<evidence type="ECO:0000256" key="1">
    <source>
        <dbReference type="ARBA" id="ARBA00010458"/>
    </source>
</evidence>
<evidence type="ECO:0000256" key="3">
    <source>
        <dbReference type="PROSITE-ProRule" id="PRU01106"/>
    </source>
</evidence>
<dbReference type="OrthoDB" id="9791628at2"/>
<dbReference type="GO" id="GO:0009062">
    <property type="term" value="P:fatty acid catabolic process"/>
    <property type="evidence" value="ECO:0007669"/>
    <property type="project" value="TreeGrafter"/>
</dbReference>
<proteinExistence type="inferred from homology"/>
<dbReference type="PANTHER" id="PTHR11049">
    <property type="entry name" value="ACYL COENZYME A THIOESTER HYDROLASE"/>
    <property type="match status" value="1"/>
</dbReference>
<dbReference type="PROSITE" id="PS51770">
    <property type="entry name" value="HOTDOG_ACOT"/>
    <property type="match status" value="1"/>
</dbReference>
<name>A0A9Q4B5V3_SALAG</name>
<evidence type="ECO:0000256" key="2">
    <source>
        <dbReference type="ARBA" id="ARBA00022801"/>
    </source>
</evidence>
<dbReference type="Pfam" id="PF03061">
    <property type="entry name" value="4HBT"/>
    <property type="match status" value="1"/>
</dbReference>
<dbReference type="InterPro" id="IPR040170">
    <property type="entry name" value="Cytosol_ACT"/>
</dbReference>
<dbReference type="InterPro" id="IPR006683">
    <property type="entry name" value="Thioestr_dom"/>
</dbReference>
<feature type="domain" description="HotDog ACOT-type" evidence="4">
    <location>
        <begin position="7"/>
        <end position="119"/>
    </location>
</feature>